<sequence length="381" mass="41483">MNTRILADLVAGGGKYCLLLAGLWLAAGCNPEVSEAPEVMVQLGTVQSGPAIQAEELNGAIARQPGNASLYAHRAEFRLDAGQAEQALRDINQALELDDAPGEFYYLKARALRAQGQLPGALAAAATASRHGYASASLSLLVGEAHLAARHYSAALDHLDRTLRQEPTNAGALFYKGLAYAGLRDTAQALSFLQASVKLDPHQPETLHQLAFLANANHQPLLAAPHAARGIRLAPTYGPLYYDYGRQFDLQGAPDSAQQYFLKALRFDSTLYRADYRVALALFRQRQYKAAIPHLQRAVRRSAGLPNVRQMLAESYEAQGMHELALAQYQQLVLENPGNRHWTYKVWKGKARAAGQPTNEPRREAVAPVAPLSISRPSSGF</sequence>
<dbReference type="GO" id="GO:0009279">
    <property type="term" value="C:cell outer membrane"/>
    <property type="evidence" value="ECO:0007669"/>
    <property type="project" value="TreeGrafter"/>
</dbReference>
<name>A0A5D6UTT9_9BACT</name>
<proteinExistence type="predicted"/>
<dbReference type="SMART" id="SM00028">
    <property type="entry name" value="TPR"/>
    <property type="match status" value="8"/>
</dbReference>
<dbReference type="EMBL" id="VTHL01000025">
    <property type="protein sequence ID" value="TYZ06365.1"/>
    <property type="molecule type" value="Genomic_DNA"/>
</dbReference>
<dbReference type="PANTHER" id="PTHR44858">
    <property type="entry name" value="TETRATRICOPEPTIDE REPEAT PROTEIN 6"/>
    <property type="match status" value="1"/>
</dbReference>
<accession>A0A5D6UTT9</accession>
<evidence type="ECO:0000313" key="6">
    <source>
        <dbReference type="Proteomes" id="UP000322791"/>
    </source>
</evidence>
<evidence type="ECO:0000256" key="4">
    <source>
        <dbReference type="SAM" id="MobiDB-lite"/>
    </source>
</evidence>
<feature type="repeat" description="TPR" evidence="3">
    <location>
        <begin position="136"/>
        <end position="169"/>
    </location>
</feature>
<feature type="region of interest" description="Disordered" evidence="4">
    <location>
        <begin position="353"/>
        <end position="381"/>
    </location>
</feature>
<keyword evidence="6" id="KW-1185">Reference proteome</keyword>
<dbReference type="PANTHER" id="PTHR44858:SF1">
    <property type="entry name" value="UDP-N-ACETYLGLUCOSAMINE--PEPTIDE N-ACETYLGLUCOSAMINYLTRANSFERASE SPINDLY-RELATED"/>
    <property type="match status" value="1"/>
</dbReference>
<reference evidence="5 6" key="1">
    <citation type="submission" date="2019-08" db="EMBL/GenBank/DDBJ databases">
        <authorList>
            <person name="Seo M.-J."/>
        </authorList>
    </citation>
    <scope>NUCLEOTIDE SEQUENCE [LARGE SCALE GENOMIC DNA]</scope>
    <source>
        <strain evidence="5 6">KIGAM108</strain>
    </source>
</reference>
<evidence type="ECO:0000313" key="5">
    <source>
        <dbReference type="EMBL" id="TYZ06365.1"/>
    </source>
</evidence>
<evidence type="ECO:0000256" key="2">
    <source>
        <dbReference type="ARBA" id="ARBA00022803"/>
    </source>
</evidence>
<dbReference type="AlphaFoldDB" id="A0A5D6UTT9"/>
<dbReference type="Pfam" id="PF14559">
    <property type="entry name" value="TPR_19"/>
    <property type="match status" value="1"/>
</dbReference>
<dbReference type="PROSITE" id="PS50005">
    <property type="entry name" value="TPR"/>
    <property type="match status" value="2"/>
</dbReference>
<gene>
    <name evidence="5" type="ORF">FY528_18515</name>
</gene>
<protein>
    <submittedName>
        <fullName evidence="5">Tetratricopeptide repeat protein</fullName>
    </submittedName>
</protein>
<keyword evidence="2 3" id="KW-0802">TPR repeat</keyword>
<feature type="repeat" description="TPR" evidence="3">
    <location>
        <begin position="170"/>
        <end position="203"/>
    </location>
</feature>
<evidence type="ECO:0000256" key="1">
    <source>
        <dbReference type="ARBA" id="ARBA00022737"/>
    </source>
</evidence>
<dbReference type="Pfam" id="PF13432">
    <property type="entry name" value="TPR_16"/>
    <property type="match status" value="2"/>
</dbReference>
<dbReference type="InterPro" id="IPR011990">
    <property type="entry name" value="TPR-like_helical_dom_sf"/>
</dbReference>
<dbReference type="GO" id="GO:0046813">
    <property type="term" value="P:receptor-mediated virion attachment to host cell"/>
    <property type="evidence" value="ECO:0007669"/>
    <property type="project" value="TreeGrafter"/>
</dbReference>
<dbReference type="InterPro" id="IPR050498">
    <property type="entry name" value="Ycf3"/>
</dbReference>
<dbReference type="Gene3D" id="1.25.40.10">
    <property type="entry name" value="Tetratricopeptide repeat domain"/>
    <property type="match status" value="3"/>
</dbReference>
<dbReference type="RefSeq" id="WP_149072515.1">
    <property type="nucleotide sequence ID" value="NZ_VTHL01000025.1"/>
</dbReference>
<dbReference type="SUPFAM" id="SSF48452">
    <property type="entry name" value="TPR-like"/>
    <property type="match status" value="2"/>
</dbReference>
<keyword evidence="1" id="KW-0677">Repeat</keyword>
<evidence type="ECO:0000256" key="3">
    <source>
        <dbReference type="PROSITE-ProRule" id="PRU00339"/>
    </source>
</evidence>
<dbReference type="InterPro" id="IPR019734">
    <property type="entry name" value="TPR_rpt"/>
</dbReference>
<dbReference type="PROSITE" id="PS51257">
    <property type="entry name" value="PROKAR_LIPOPROTEIN"/>
    <property type="match status" value="1"/>
</dbReference>
<comment type="caution">
    <text evidence="5">The sequence shown here is derived from an EMBL/GenBank/DDBJ whole genome shotgun (WGS) entry which is preliminary data.</text>
</comment>
<dbReference type="Proteomes" id="UP000322791">
    <property type="component" value="Unassembled WGS sequence"/>
</dbReference>
<organism evidence="5 6">
    <name type="scientific">Hymenobacter lutimineralis</name>
    <dbReference type="NCBI Taxonomy" id="2606448"/>
    <lineage>
        <taxon>Bacteria</taxon>
        <taxon>Pseudomonadati</taxon>
        <taxon>Bacteroidota</taxon>
        <taxon>Cytophagia</taxon>
        <taxon>Cytophagales</taxon>
        <taxon>Hymenobacteraceae</taxon>
        <taxon>Hymenobacter</taxon>
    </lineage>
</organism>